<accession>A0AA39MQP1</accession>
<dbReference type="Pfam" id="PF05049">
    <property type="entry name" value="IIGP"/>
    <property type="match status" value="1"/>
</dbReference>
<dbReference type="InterPro" id="IPR027417">
    <property type="entry name" value="P-loop_NTPase"/>
</dbReference>
<evidence type="ECO:0000256" key="4">
    <source>
        <dbReference type="ARBA" id="ARBA00023134"/>
    </source>
</evidence>
<reference evidence="6" key="1">
    <citation type="submission" date="2023-06" db="EMBL/GenBank/DDBJ databases">
        <authorList>
            <consortium name="Lawrence Berkeley National Laboratory"/>
            <person name="Ahrendt S."/>
            <person name="Sahu N."/>
            <person name="Indic B."/>
            <person name="Wong-Bajracharya J."/>
            <person name="Merenyi Z."/>
            <person name="Ke H.-M."/>
            <person name="Monk M."/>
            <person name="Kocsube S."/>
            <person name="Drula E."/>
            <person name="Lipzen A."/>
            <person name="Balint B."/>
            <person name="Henrissat B."/>
            <person name="Andreopoulos B."/>
            <person name="Martin F.M."/>
            <person name="Harder C.B."/>
            <person name="Rigling D."/>
            <person name="Ford K.L."/>
            <person name="Foster G.D."/>
            <person name="Pangilinan J."/>
            <person name="Papanicolaou A."/>
            <person name="Barry K."/>
            <person name="LaButti K."/>
            <person name="Viragh M."/>
            <person name="Koriabine M."/>
            <person name="Yan M."/>
            <person name="Riley R."/>
            <person name="Champramary S."/>
            <person name="Plett K.L."/>
            <person name="Tsai I.J."/>
            <person name="Slot J."/>
            <person name="Sipos G."/>
            <person name="Plett J."/>
            <person name="Nagy L.G."/>
            <person name="Grigoriev I.V."/>
        </authorList>
    </citation>
    <scope>NUCLEOTIDE SEQUENCE</scope>
    <source>
        <strain evidence="6">CCBAS 213</strain>
    </source>
</reference>
<evidence type="ECO:0000256" key="3">
    <source>
        <dbReference type="ARBA" id="ARBA00022801"/>
    </source>
</evidence>
<comment type="caution">
    <text evidence="6">The sequence shown here is derived from an EMBL/GenBank/DDBJ whole genome shotgun (WGS) entry which is preliminary data.</text>
</comment>
<dbReference type="GO" id="GO:0016020">
    <property type="term" value="C:membrane"/>
    <property type="evidence" value="ECO:0007669"/>
    <property type="project" value="InterPro"/>
</dbReference>
<gene>
    <name evidence="6" type="ORF">EV420DRAFT_1080003</name>
</gene>
<dbReference type="RefSeq" id="XP_060324253.1">
    <property type="nucleotide sequence ID" value="XM_060465708.1"/>
</dbReference>
<dbReference type="PANTHER" id="PTHR32341">
    <property type="entry name" value="INTERFERON-INDUCIBLE GTPASE"/>
    <property type="match status" value="1"/>
</dbReference>
<proteinExistence type="inferred from homology"/>
<dbReference type="InterPro" id="IPR007743">
    <property type="entry name" value="Immunity-related_GTPase-like"/>
</dbReference>
<name>A0AA39MQP1_ARMTA</name>
<comment type="similarity">
    <text evidence="1">Belongs to the TRAFAC class dynamin-like GTPase superfamily. IRG family.</text>
</comment>
<evidence type="ECO:0000259" key="5">
    <source>
        <dbReference type="PROSITE" id="PS51716"/>
    </source>
</evidence>
<keyword evidence="4" id="KW-0342">GTP-binding</keyword>
<evidence type="ECO:0000313" key="7">
    <source>
        <dbReference type="Proteomes" id="UP001175211"/>
    </source>
</evidence>
<dbReference type="Gene3D" id="3.40.50.300">
    <property type="entry name" value="P-loop containing nucleotide triphosphate hydrolases"/>
    <property type="match status" value="1"/>
</dbReference>
<keyword evidence="2" id="KW-0547">Nucleotide-binding</keyword>
<dbReference type="InterPro" id="IPR030385">
    <property type="entry name" value="G_IRG_dom"/>
</dbReference>
<dbReference type="SUPFAM" id="SSF52540">
    <property type="entry name" value="P-loop containing nucleoside triphosphate hydrolases"/>
    <property type="match status" value="1"/>
</dbReference>
<protein>
    <submittedName>
        <fullName evidence="6">Interferon-inducible GTPase-domain-containing protein</fullName>
    </submittedName>
</protein>
<dbReference type="EMBL" id="JAUEPS010000065">
    <property type="protein sequence ID" value="KAK0442280.1"/>
    <property type="molecule type" value="Genomic_DNA"/>
</dbReference>
<keyword evidence="7" id="KW-1185">Reference proteome</keyword>
<dbReference type="AlphaFoldDB" id="A0AA39MQP1"/>
<keyword evidence="3" id="KW-0378">Hydrolase</keyword>
<sequence length="323" mass="37111">MEKALQARKEVETKWRKGIHPIELPSREHFESTKRRYYTEGKFHVAITGISGTGKSSLINALRGIWDGEDGAASTDYMESTSVVTSYPDPDTAKPFIWFDVPGSGTLACSDWTYFNDQGLYIFGAIIVLFNNRFTATDLAILKFAERYEVPTYIVRSKSDVHISNLVKKKRRMAGAGSDPVRLVDEARQEFITKTRESVDLNLMKSDPPLRLQKVYAVSRDTLTLIVREESFEDSLALDELELLRKTRQDACSSRSPKSDGSSDSLLQMFYLMFPERPCLFNLIALRFTWNCFLWVVLYEMVDDYVCVLRSRFTFDKILTSMW</sequence>
<dbReference type="PANTHER" id="PTHR32341:SF17">
    <property type="entry name" value="IRG-TYPE G DOMAIN-CONTAINING PROTEIN"/>
    <property type="match status" value="1"/>
</dbReference>
<evidence type="ECO:0000256" key="2">
    <source>
        <dbReference type="ARBA" id="ARBA00022741"/>
    </source>
</evidence>
<dbReference type="GeneID" id="85349256"/>
<feature type="domain" description="IRG-type G" evidence="5">
    <location>
        <begin position="41"/>
        <end position="239"/>
    </location>
</feature>
<evidence type="ECO:0000313" key="6">
    <source>
        <dbReference type="EMBL" id="KAK0442280.1"/>
    </source>
</evidence>
<dbReference type="PROSITE" id="PS51716">
    <property type="entry name" value="G_IRG"/>
    <property type="match status" value="1"/>
</dbReference>
<organism evidence="6 7">
    <name type="scientific">Armillaria tabescens</name>
    <name type="common">Ringless honey mushroom</name>
    <name type="synonym">Agaricus tabescens</name>
    <dbReference type="NCBI Taxonomy" id="1929756"/>
    <lineage>
        <taxon>Eukaryota</taxon>
        <taxon>Fungi</taxon>
        <taxon>Dikarya</taxon>
        <taxon>Basidiomycota</taxon>
        <taxon>Agaricomycotina</taxon>
        <taxon>Agaricomycetes</taxon>
        <taxon>Agaricomycetidae</taxon>
        <taxon>Agaricales</taxon>
        <taxon>Marasmiineae</taxon>
        <taxon>Physalacriaceae</taxon>
        <taxon>Desarmillaria</taxon>
    </lineage>
</organism>
<dbReference type="GO" id="GO:0003924">
    <property type="term" value="F:GTPase activity"/>
    <property type="evidence" value="ECO:0007669"/>
    <property type="project" value="TreeGrafter"/>
</dbReference>
<dbReference type="InterPro" id="IPR051515">
    <property type="entry name" value="IRG"/>
</dbReference>
<evidence type="ECO:0000256" key="1">
    <source>
        <dbReference type="ARBA" id="ARBA00005429"/>
    </source>
</evidence>
<dbReference type="GO" id="GO:0005525">
    <property type="term" value="F:GTP binding"/>
    <property type="evidence" value="ECO:0007669"/>
    <property type="project" value="UniProtKB-KW"/>
</dbReference>
<dbReference type="Proteomes" id="UP001175211">
    <property type="component" value="Unassembled WGS sequence"/>
</dbReference>